<evidence type="ECO:0000313" key="3">
    <source>
        <dbReference type="Proteomes" id="UP000800092"/>
    </source>
</evidence>
<dbReference type="PANTHER" id="PTHR10622">
    <property type="entry name" value="HET DOMAIN-CONTAINING PROTEIN"/>
    <property type="match status" value="1"/>
</dbReference>
<protein>
    <recommendedName>
        <fullName evidence="1">Heterokaryon incompatibility domain-containing protein</fullName>
    </recommendedName>
</protein>
<evidence type="ECO:0000313" key="2">
    <source>
        <dbReference type="EMBL" id="KAF2232146.1"/>
    </source>
</evidence>
<organism evidence="2 3">
    <name type="scientific">Viridothelium virens</name>
    <name type="common">Speckled blister lichen</name>
    <name type="synonym">Trypethelium virens</name>
    <dbReference type="NCBI Taxonomy" id="1048519"/>
    <lineage>
        <taxon>Eukaryota</taxon>
        <taxon>Fungi</taxon>
        <taxon>Dikarya</taxon>
        <taxon>Ascomycota</taxon>
        <taxon>Pezizomycotina</taxon>
        <taxon>Dothideomycetes</taxon>
        <taxon>Dothideomycetes incertae sedis</taxon>
        <taxon>Trypetheliales</taxon>
        <taxon>Trypetheliaceae</taxon>
        <taxon>Viridothelium</taxon>
    </lineage>
</organism>
<dbReference type="PANTHER" id="PTHR10622:SF10">
    <property type="entry name" value="HET DOMAIN-CONTAINING PROTEIN"/>
    <property type="match status" value="1"/>
</dbReference>
<feature type="domain" description="Heterokaryon incompatibility" evidence="1">
    <location>
        <begin position="28"/>
        <end position="122"/>
    </location>
</feature>
<accession>A0A6A6H235</accession>
<dbReference type="InterPro" id="IPR010730">
    <property type="entry name" value="HET"/>
</dbReference>
<dbReference type="Proteomes" id="UP000800092">
    <property type="component" value="Unassembled WGS sequence"/>
</dbReference>
<dbReference type="Pfam" id="PF06985">
    <property type="entry name" value="HET"/>
    <property type="match status" value="1"/>
</dbReference>
<gene>
    <name evidence="2" type="ORF">EV356DRAFT_505539</name>
</gene>
<evidence type="ECO:0000259" key="1">
    <source>
        <dbReference type="Pfam" id="PF06985"/>
    </source>
</evidence>
<proteinExistence type="predicted"/>
<name>A0A6A6H235_VIRVR</name>
<dbReference type="AlphaFoldDB" id="A0A6A6H235"/>
<dbReference type="EMBL" id="ML991818">
    <property type="protein sequence ID" value="KAF2232146.1"/>
    <property type="molecule type" value="Genomic_DNA"/>
</dbReference>
<keyword evidence="3" id="KW-1185">Reference proteome</keyword>
<dbReference type="OrthoDB" id="674604at2759"/>
<sequence length="194" mass="22522">MYLLHAPSVVNSRILKLEWVPDERVQKYAILSHRWRTEQGQEVTYTDSQVYPWRWRHKVWMKKLGAAKLSLASKQACTDGLDYIWIDTCCIDKSSSQELQESLESMYNWYQGAEVCYVYLSDVPRRNLEDSRWFKRGWTLQELIAPRHSIFFDSTWKRLATKASLAKIISNITGVNAGFSVSSMLASFPNTAKA</sequence>
<reference evidence="2" key="1">
    <citation type="journal article" date="2020" name="Stud. Mycol.">
        <title>101 Dothideomycetes genomes: a test case for predicting lifestyles and emergence of pathogens.</title>
        <authorList>
            <person name="Haridas S."/>
            <person name="Albert R."/>
            <person name="Binder M."/>
            <person name="Bloem J."/>
            <person name="Labutti K."/>
            <person name="Salamov A."/>
            <person name="Andreopoulos B."/>
            <person name="Baker S."/>
            <person name="Barry K."/>
            <person name="Bills G."/>
            <person name="Bluhm B."/>
            <person name="Cannon C."/>
            <person name="Castanera R."/>
            <person name="Culley D."/>
            <person name="Daum C."/>
            <person name="Ezra D."/>
            <person name="Gonzalez J."/>
            <person name="Henrissat B."/>
            <person name="Kuo A."/>
            <person name="Liang C."/>
            <person name="Lipzen A."/>
            <person name="Lutzoni F."/>
            <person name="Magnuson J."/>
            <person name="Mondo S."/>
            <person name="Nolan M."/>
            <person name="Ohm R."/>
            <person name="Pangilinan J."/>
            <person name="Park H.-J."/>
            <person name="Ramirez L."/>
            <person name="Alfaro M."/>
            <person name="Sun H."/>
            <person name="Tritt A."/>
            <person name="Yoshinaga Y."/>
            <person name="Zwiers L.-H."/>
            <person name="Turgeon B."/>
            <person name="Goodwin S."/>
            <person name="Spatafora J."/>
            <person name="Crous P."/>
            <person name="Grigoriev I."/>
        </authorList>
    </citation>
    <scope>NUCLEOTIDE SEQUENCE</scope>
    <source>
        <strain evidence="2">Tuck. ex Michener</strain>
    </source>
</reference>